<dbReference type="InterPro" id="IPR004604">
    <property type="entry name" value="DNA_recomb/repair_RecN"/>
</dbReference>
<gene>
    <name evidence="12" type="ORF">KJ970_05475</name>
</gene>
<organism evidence="12 13">
    <name type="scientific">Eiseniibacteriota bacterium</name>
    <dbReference type="NCBI Taxonomy" id="2212470"/>
    <lineage>
        <taxon>Bacteria</taxon>
        <taxon>Candidatus Eiseniibacteriota</taxon>
    </lineage>
</organism>
<dbReference type="GO" id="GO:0043590">
    <property type="term" value="C:bacterial nucleoid"/>
    <property type="evidence" value="ECO:0007669"/>
    <property type="project" value="TreeGrafter"/>
</dbReference>
<evidence type="ECO:0000256" key="4">
    <source>
        <dbReference type="ARBA" id="ARBA00022741"/>
    </source>
</evidence>
<name>A0A948RT27_UNCEI</name>
<sequence length="598" mass="66635">MSPKADETSAAVRRRRPAPWLEELVIENLVILPEARLTLSPGLNILTGETGTGKSILLEAVALLLGGRGSQNLIRKGCERLRVEGSFRIEKDPAILNLLTEWGFPEEKDQLIIHREIHRDGGSRCTVNNRSLLVGQLSRLGECLAEIHGPWEHQRLLKDEALRQRLDLFGRLHKLLEKVADAAGAWAALRTERGRLESRLEEIARQEDWYRFRVDEIHAAGLKVDERESLGRRLEIARNERSRGELLNLIDQSLEGGDGSVLDILENLNQALSSRTHSAGEPFLNEINDALKSLRDAARSVSRKIRNLAKEFEGPLDETDLDARQEQLDLVERLEKKYKMSWAEILEKKDAMMEDLDLLATGREQIALLQAKEEWEASRYIKAAKKLHAQRLKAAEAMEKALSPHLGDVGWNPSGFRLEIQWKGPAATGIPDGIESAMESVMGSPIGLDRVIGEVETNPGEGWRPFQQVVSHGELSRLHLALLSLQMDQIPPNISIFDEVDMGIGGETARKVAGKLRDLSAHRQVLLVTHLASLASRADRHFHVGKVTQGGRTVAGVNDLNGEQRVEEIARMLAGAGGSRKAREHARELLECAREEGS</sequence>
<comment type="function">
    <text evidence="1 9">May be involved in recombinational repair of damaged DNA.</text>
</comment>
<evidence type="ECO:0000313" key="13">
    <source>
        <dbReference type="Proteomes" id="UP000777784"/>
    </source>
</evidence>
<dbReference type="SMART" id="SM00382">
    <property type="entry name" value="AAA"/>
    <property type="match status" value="1"/>
</dbReference>
<keyword evidence="10" id="KW-0175">Coiled coil</keyword>
<evidence type="ECO:0000256" key="8">
    <source>
        <dbReference type="ARBA" id="ARBA00033408"/>
    </source>
</evidence>
<dbReference type="PANTHER" id="PTHR11059">
    <property type="entry name" value="DNA REPAIR PROTEIN RECN"/>
    <property type="match status" value="1"/>
</dbReference>
<evidence type="ECO:0000256" key="3">
    <source>
        <dbReference type="ARBA" id="ARBA00021315"/>
    </source>
</evidence>
<proteinExistence type="inferred from homology"/>
<dbReference type="EMBL" id="JAHJDP010000028">
    <property type="protein sequence ID" value="MBU2690360.1"/>
    <property type="molecule type" value="Genomic_DNA"/>
</dbReference>
<dbReference type="AlphaFoldDB" id="A0A948RT27"/>
<reference evidence="12" key="1">
    <citation type="submission" date="2021-05" db="EMBL/GenBank/DDBJ databases">
        <title>Energy efficiency and biological interactions define the core microbiome of deep oligotrophic groundwater.</title>
        <authorList>
            <person name="Mehrshad M."/>
            <person name="Lopez-Fernandez M."/>
            <person name="Bell E."/>
            <person name="Bernier-Latmani R."/>
            <person name="Bertilsson S."/>
            <person name="Dopson M."/>
        </authorList>
    </citation>
    <scope>NUCLEOTIDE SEQUENCE</scope>
    <source>
        <strain evidence="12">Modern_marine.mb.64</strain>
    </source>
</reference>
<comment type="caution">
    <text evidence="12">The sequence shown here is derived from an EMBL/GenBank/DDBJ whole genome shotgun (WGS) entry which is preliminary data.</text>
</comment>
<evidence type="ECO:0000256" key="7">
    <source>
        <dbReference type="ARBA" id="ARBA00023204"/>
    </source>
</evidence>
<dbReference type="GO" id="GO:0009432">
    <property type="term" value="P:SOS response"/>
    <property type="evidence" value="ECO:0007669"/>
    <property type="project" value="TreeGrafter"/>
</dbReference>
<evidence type="ECO:0000256" key="10">
    <source>
        <dbReference type="SAM" id="Coils"/>
    </source>
</evidence>
<dbReference type="Proteomes" id="UP000777784">
    <property type="component" value="Unassembled WGS sequence"/>
</dbReference>
<evidence type="ECO:0000259" key="11">
    <source>
        <dbReference type="SMART" id="SM00382"/>
    </source>
</evidence>
<protein>
    <recommendedName>
        <fullName evidence="3 9">DNA repair protein RecN</fullName>
    </recommendedName>
    <alternativeName>
        <fullName evidence="8 9">Recombination protein N</fullName>
    </alternativeName>
</protein>
<dbReference type="CDD" id="cd03241">
    <property type="entry name" value="ABC_RecN"/>
    <property type="match status" value="1"/>
</dbReference>
<evidence type="ECO:0000256" key="2">
    <source>
        <dbReference type="ARBA" id="ARBA00009441"/>
    </source>
</evidence>
<evidence type="ECO:0000313" key="12">
    <source>
        <dbReference type="EMBL" id="MBU2690360.1"/>
    </source>
</evidence>
<dbReference type="PIRSF" id="PIRSF003128">
    <property type="entry name" value="RecN"/>
    <property type="match status" value="1"/>
</dbReference>
<dbReference type="Pfam" id="PF02463">
    <property type="entry name" value="SMC_N"/>
    <property type="match status" value="1"/>
</dbReference>
<keyword evidence="5 9" id="KW-0227">DNA damage</keyword>
<dbReference type="GO" id="GO:0006281">
    <property type="term" value="P:DNA repair"/>
    <property type="evidence" value="ECO:0007669"/>
    <property type="project" value="UniProtKB-KW"/>
</dbReference>
<feature type="domain" description="AAA+ ATPase" evidence="11">
    <location>
        <begin position="40"/>
        <end position="548"/>
    </location>
</feature>
<dbReference type="InterPro" id="IPR027417">
    <property type="entry name" value="P-loop_NTPase"/>
</dbReference>
<dbReference type="PANTHER" id="PTHR11059:SF0">
    <property type="entry name" value="DNA REPAIR PROTEIN RECN"/>
    <property type="match status" value="1"/>
</dbReference>
<dbReference type="InterPro" id="IPR003593">
    <property type="entry name" value="AAA+_ATPase"/>
</dbReference>
<comment type="similarity">
    <text evidence="2 9">Belongs to the RecN family.</text>
</comment>
<evidence type="ECO:0000256" key="5">
    <source>
        <dbReference type="ARBA" id="ARBA00022763"/>
    </source>
</evidence>
<dbReference type="InterPro" id="IPR003395">
    <property type="entry name" value="RecF/RecN/SMC_N"/>
</dbReference>
<keyword evidence="7 9" id="KW-0234">DNA repair</keyword>
<evidence type="ECO:0000256" key="9">
    <source>
        <dbReference type="PIRNR" id="PIRNR003128"/>
    </source>
</evidence>
<feature type="coiled-coil region" evidence="10">
    <location>
        <begin position="284"/>
        <end position="311"/>
    </location>
</feature>
<evidence type="ECO:0000256" key="1">
    <source>
        <dbReference type="ARBA" id="ARBA00003618"/>
    </source>
</evidence>
<dbReference type="Gene3D" id="3.40.50.300">
    <property type="entry name" value="P-loop containing nucleotide triphosphate hydrolases"/>
    <property type="match status" value="2"/>
</dbReference>
<keyword evidence="4" id="KW-0547">Nucleotide-binding</keyword>
<keyword evidence="6" id="KW-0067">ATP-binding</keyword>
<dbReference type="GO" id="GO:0005524">
    <property type="term" value="F:ATP binding"/>
    <property type="evidence" value="ECO:0007669"/>
    <property type="project" value="UniProtKB-KW"/>
</dbReference>
<evidence type="ECO:0000256" key="6">
    <source>
        <dbReference type="ARBA" id="ARBA00022840"/>
    </source>
</evidence>
<dbReference type="SUPFAM" id="SSF52540">
    <property type="entry name" value="P-loop containing nucleoside triphosphate hydrolases"/>
    <property type="match status" value="2"/>
</dbReference>
<dbReference type="GO" id="GO:0006310">
    <property type="term" value="P:DNA recombination"/>
    <property type="evidence" value="ECO:0007669"/>
    <property type="project" value="InterPro"/>
</dbReference>
<accession>A0A948RT27</accession>